<dbReference type="GO" id="GO:0032259">
    <property type="term" value="P:methylation"/>
    <property type="evidence" value="ECO:0007669"/>
    <property type="project" value="UniProtKB-KW"/>
</dbReference>
<dbReference type="PANTHER" id="PTHR43861:SF1">
    <property type="entry name" value="TRANS-ACONITATE 2-METHYLTRANSFERASE"/>
    <property type="match status" value="1"/>
</dbReference>
<dbReference type="GO" id="GO:0017000">
    <property type="term" value="P:antibiotic biosynthetic process"/>
    <property type="evidence" value="ECO:0007669"/>
    <property type="project" value="UniProtKB-ARBA"/>
</dbReference>
<dbReference type="Gene3D" id="3.40.50.150">
    <property type="entry name" value="Vaccinia Virus protein VP39"/>
    <property type="match status" value="1"/>
</dbReference>
<proteinExistence type="predicted"/>
<gene>
    <name evidence="4" type="ORF">VT52_010265</name>
</gene>
<keyword evidence="2" id="KW-0808">Transferase</keyword>
<dbReference type="CDD" id="cd02440">
    <property type="entry name" value="AdoMet_MTases"/>
    <property type="match status" value="1"/>
</dbReference>
<organism evidence="4 5">
    <name type="scientific">Streptomyces malaysiense</name>
    <dbReference type="NCBI Taxonomy" id="1428626"/>
    <lineage>
        <taxon>Bacteria</taxon>
        <taxon>Bacillati</taxon>
        <taxon>Actinomycetota</taxon>
        <taxon>Actinomycetes</taxon>
        <taxon>Kitasatosporales</taxon>
        <taxon>Streptomycetaceae</taxon>
        <taxon>Streptomyces</taxon>
    </lineage>
</organism>
<comment type="caution">
    <text evidence="4">The sequence shown here is derived from an EMBL/GenBank/DDBJ whole genome shotgun (WGS) entry which is preliminary data.</text>
</comment>
<feature type="domain" description="Methyltransferase" evidence="3">
    <location>
        <begin position="36"/>
        <end position="130"/>
    </location>
</feature>
<evidence type="ECO:0000313" key="5">
    <source>
        <dbReference type="Proteomes" id="UP000034838"/>
    </source>
</evidence>
<keyword evidence="1 4" id="KW-0489">Methyltransferase</keyword>
<evidence type="ECO:0000313" key="4">
    <source>
        <dbReference type="EMBL" id="OIK27666.1"/>
    </source>
</evidence>
<evidence type="ECO:0000259" key="3">
    <source>
        <dbReference type="Pfam" id="PF13649"/>
    </source>
</evidence>
<dbReference type="AlphaFoldDB" id="A0A1J4Q3S3"/>
<accession>A0A1J4Q3S3</accession>
<dbReference type="Pfam" id="PF13649">
    <property type="entry name" value="Methyltransf_25"/>
    <property type="match status" value="1"/>
</dbReference>
<dbReference type="RefSeq" id="WP_046418553.1">
    <property type="nucleotide sequence ID" value="NZ_LBDA02000019.1"/>
</dbReference>
<name>A0A1J4Q3S3_9ACTN</name>
<keyword evidence="5" id="KW-1185">Reference proteome</keyword>
<dbReference type="PANTHER" id="PTHR43861">
    <property type="entry name" value="TRANS-ACONITATE 2-METHYLTRANSFERASE-RELATED"/>
    <property type="match status" value="1"/>
</dbReference>
<protein>
    <submittedName>
        <fullName evidence="4">Trans-aconitate methyltransferase</fullName>
    </submittedName>
</protein>
<evidence type="ECO:0000256" key="1">
    <source>
        <dbReference type="ARBA" id="ARBA00022603"/>
    </source>
</evidence>
<dbReference type="Proteomes" id="UP000034838">
    <property type="component" value="Unassembled WGS sequence"/>
</dbReference>
<dbReference type="OrthoDB" id="9777638at2"/>
<dbReference type="InterPro" id="IPR029063">
    <property type="entry name" value="SAM-dependent_MTases_sf"/>
</dbReference>
<dbReference type="EMBL" id="LBDA02000019">
    <property type="protein sequence ID" value="OIK27666.1"/>
    <property type="molecule type" value="Genomic_DNA"/>
</dbReference>
<reference evidence="4" key="1">
    <citation type="submission" date="2016-10" db="EMBL/GenBank/DDBJ databases">
        <title>Genome sequence of Streptomyces malaysiense MUSC 136.</title>
        <authorList>
            <person name="Lee L.-H."/>
            <person name="Ser H.-L."/>
        </authorList>
    </citation>
    <scope>NUCLEOTIDE SEQUENCE [LARGE SCALE GENOMIC DNA]</scope>
    <source>
        <strain evidence="4">MUSC 136</strain>
    </source>
</reference>
<dbReference type="SUPFAM" id="SSF53335">
    <property type="entry name" value="S-adenosyl-L-methionine-dependent methyltransferases"/>
    <property type="match status" value="1"/>
</dbReference>
<sequence length="254" mass="27737">MPREWDAKTYDSLPLPHQQWGKRTLGRLDLKGGETVLDAGCGTGRDTAALLDMVPDGRVIGVDGSSRMLDQLRTKLADRLDRLEIVNADLTKPLPVFGQVDAITSVATFHWITDHAALFANLAGHLRPGGQFVAECGGRGNVALINAAVGEVLGKKSDDEPEGKDKVWYFAGVEETTERLRNAGFTDIDVNLLPDPARLEPGDQLWSYLATVVLGSHLDKLPESDHEDFVHAVAARLPEPVVDYVRLNITARRA</sequence>
<dbReference type="GO" id="GO:0008168">
    <property type="term" value="F:methyltransferase activity"/>
    <property type="evidence" value="ECO:0007669"/>
    <property type="project" value="UniProtKB-KW"/>
</dbReference>
<dbReference type="InterPro" id="IPR041698">
    <property type="entry name" value="Methyltransf_25"/>
</dbReference>
<evidence type="ECO:0000256" key="2">
    <source>
        <dbReference type="ARBA" id="ARBA00022679"/>
    </source>
</evidence>